<dbReference type="InterPro" id="IPR003870">
    <property type="entry name" value="DUF222"/>
</dbReference>
<comment type="caution">
    <text evidence="3">The sequence shown here is derived from an EMBL/GenBank/DDBJ whole genome shotgun (WGS) entry which is preliminary data.</text>
</comment>
<sequence>VGMVNDDPADRRPDPDDGDSGGGQSRFGLGPGPAADLELTAPGPVLARRLAALSPADLDDATVVEAIAGYERMVGWATAAQARLITELLARRTPAPKPGPHPEVLAAFEIQARLGITRYGAEAKVGYATQLDDYPEVADALARGEIDTAKSKILLDPIYGLPGKKLRALHARLLPTAANLTGPQLRDRMRRAALAHDPDHAAKRHATAYAERAVTVEPAHDGMSWVSALLRCDDAEATRTYLDSLAAAAKTPGDTRSADQRRADAFRDLFRTLLDRGLDLDGAELPTPARRRPHLQVTIGAGTLLGLDDAPGLLAGYGPIPADLAREIALDATWQALITDATTGEVVALGTKAYRPGAVLARTVVARDVTCTYIGCRVPAWRCDLDHTPEYDPSRAASEVQTRLDTLYSRCRSHHGAKTTKAWRTHRDPATGDSVWIAPTGHTYRREVNKPPGAAPPAEDPPPF</sequence>
<proteinExistence type="predicted"/>
<dbReference type="AlphaFoldDB" id="A0A7J9UTK3"/>
<protein>
    <submittedName>
        <fullName evidence="3">DUF222 domain-containing protein</fullName>
    </submittedName>
</protein>
<feature type="compositionally biased region" description="Gly residues" evidence="1">
    <location>
        <begin position="20"/>
        <end position="31"/>
    </location>
</feature>
<feature type="non-terminal residue" evidence="3">
    <location>
        <position position="1"/>
    </location>
</feature>
<keyword evidence="4" id="KW-1185">Reference proteome</keyword>
<evidence type="ECO:0000259" key="2">
    <source>
        <dbReference type="Pfam" id="PF02720"/>
    </source>
</evidence>
<feature type="compositionally biased region" description="Pro residues" evidence="1">
    <location>
        <begin position="453"/>
        <end position="464"/>
    </location>
</feature>
<organism evidence="3 4">
    <name type="scientific">Georgenia ruanii</name>
    <dbReference type="NCBI Taxonomy" id="348442"/>
    <lineage>
        <taxon>Bacteria</taxon>
        <taxon>Bacillati</taxon>
        <taxon>Actinomycetota</taxon>
        <taxon>Actinomycetes</taxon>
        <taxon>Micrococcales</taxon>
        <taxon>Bogoriellaceae</taxon>
        <taxon>Georgenia</taxon>
    </lineage>
</organism>
<dbReference type="Proteomes" id="UP000429644">
    <property type="component" value="Unassembled WGS sequence"/>
</dbReference>
<evidence type="ECO:0000256" key="1">
    <source>
        <dbReference type="SAM" id="MobiDB-lite"/>
    </source>
</evidence>
<feature type="region of interest" description="Disordered" evidence="1">
    <location>
        <begin position="440"/>
        <end position="464"/>
    </location>
</feature>
<name>A0A7J9UTK3_9MICO</name>
<evidence type="ECO:0000313" key="4">
    <source>
        <dbReference type="Proteomes" id="UP000429644"/>
    </source>
</evidence>
<reference evidence="3 4" key="1">
    <citation type="submission" date="2019-10" db="EMBL/GenBank/DDBJ databases">
        <title>Georgenia wutianyii sp. nov. and Georgenia yuyongxinii sp. nov. isolated from plateau pika (Ochotona curzoniae) in the Qinghai-Tibet plateau of China.</title>
        <authorList>
            <person name="Tian Z."/>
        </authorList>
    </citation>
    <scope>NUCLEOTIDE SEQUENCE [LARGE SCALE GENOMIC DNA]</scope>
    <source>
        <strain evidence="3 4">JCM 15130</strain>
    </source>
</reference>
<feature type="domain" description="DUF222" evidence="2">
    <location>
        <begin position="79"/>
        <end position="368"/>
    </location>
</feature>
<dbReference type="Pfam" id="PF02720">
    <property type="entry name" value="DUF222"/>
    <property type="match status" value="1"/>
</dbReference>
<gene>
    <name evidence="3" type="ORF">GB882_00270</name>
</gene>
<feature type="region of interest" description="Disordered" evidence="1">
    <location>
        <begin position="1"/>
        <end position="35"/>
    </location>
</feature>
<evidence type="ECO:0000313" key="3">
    <source>
        <dbReference type="EMBL" id="MPV87084.1"/>
    </source>
</evidence>
<accession>A0A7J9UTK3</accession>
<dbReference type="EMBL" id="WHPD01000057">
    <property type="protein sequence ID" value="MPV87084.1"/>
    <property type="molecule type" value="Genomic_DNA"/>
</dbReference>